<dbReference type="Pfam" id="PF15412">
    <property type="entry name" value="Nse4-Nse3_bdg"/>
    <property type="match status" value="1"/>
</dbReference>
<comment type="caution">
    <text evidence="11">The sequence shown here is derived from an EMBL/GenBank/DDBJ whole genome shotgun (WGS) entry which is preliminary data.</text>
</comment>
<feature type="domain" description="Nse4/EID protein Nse3/MAGE-binding" evidence="10">
    <location>
        <begin position="171"/>
        <end position="218"/>
    </location>
</feature>
<gene>
    <name evidence="11" type="ORF">HRR80_002683</name>
</gene>
<comment type="similarity">
    <text evidence="2 7">Belongs to the NSE4 family.</text>
</comment>
<evidence type="ECO:0000256" key="1">
    <source>
        <dbReference type="ARBA" id="ARBA00004123"/>
    </source>
</evidence>
<comment type="subcellular location">
    <subcellularLocation>
        <location evidence="1 7">Nucleus</location>
    </subcellularLocation>
</comment>
<evidence type="ECO:0000256" key="6">
    <source>
        <dbReference type="ARBA" id="ARBA00023242"/>
    </source>
</evidence>
<comment type="subunit">
    <text evidence="7">Component of the SMC5-SMC6 complex.</text>
</comment>
<evidence type="ECO:0000256" key="7">
    <source>
        <dbReference type="RuleBase" id="RU365071"/>
    </source>
</evidence>
<keyword evidence="5 7" id="KW-0234">DNA repair</keyword>
<dbReference type="AlphaFoldDB" id="A0AAN6EZK7"/>
<dbReference type="InterPro" id="IPR027786">
    <property type="entry name" value="Nse4/EID"/>
</dbReference>
<keyword evidence="4 7" id="KW-0233">DNA recombination</keyword>
<accession>A0AAN6EZK7</accession>
<dbReference type="GO" id="GO:0006310">
    <property type="term" value="P:DNA recombination"/>
    <property type="evidence" value="ECO:0007669"/>
    <property type="project" value="UniProtKB-UniRule"/>
</dbReference>
<evidence type="ECO:0000313" key="11">
    <source>
        <dbReference type="EMBL" id="KAJ8994188.1"/>
    </source>
</evidence>
<comment type="function">
    <text evidence="7">Component of the SMC5-SMC6 complex, that promotes sister chromatid alignment after DNA damage and facilitates double-stranded DNA breaks (DSBs) repair via homologous recombination between sister chromatids.</text>
</comment>
<dbReference type="GO" id="GO:0006281">
    <property type="term" value="P:DNA repair"/>
    <property type="evidence" value="ECO:0007669"/>
    <property type="project" value="UniProtKB-UniRule"/>
</dbReference>
<evidence type="ECO:0000259" key="10">
    <source>
        <dbReference type="Pfam" id="PF15412"/>
    </source>
</evidence>
<dbReference type="EMBL" id="JAJGCB010000003">
    <property type="protein sequence ID" value="KAJ8994188.1"/>
    <property type="molecule type" value="Genomic_DNA"/>
</dbReference>
<dbReference type="Proteomes" id="UP001161757">
    <property type="component" value="Unassembled WGS sequence"/>
</dbReference>
<dbReference type="InterPro" id="IPR029225">
    <property type="entry name" value="Nse4_Nse3-bd"/>
</dbReference>
<feature type="domain" description="Non-structural maintenance of chromosome element 4 C-terminal" evidence="9">
    <location>
        <begin position="392"/>
        <end position="477"/>
    </location>
</feature>
<evidence type="ECO:0000256" key="8">
    <source>
        <dbReference type="SAM" id="MobiDB-lite"/>
    </source>
</evidence>
<keyword evidence="3 7" id="KW-0227">DNA damage</keyword>
<evidence type="ECO:0000256" key="5">
    <source>
        <dbReference type="ARBA" id="ARBA00023204"/>
    </source>
</evidence>
<keyword evidence="6 7" id="KW-0539">Nucleus</keyword>
<evidence type="ECO:0000259" key="9">
    <source>
        <dbReference type="Pfam" id="PF08743"/>
    </source>
</evidence>
<dbReference type="PANTHER" id="PTHR16140:SF0">
    <property type="entry name" value="NON-STRUCTURAL MAINTENANCE OF CHROMOSOMES ELEMENT 4"/>
    <property type="match status" value="1"/>
</dbReference>
<feature type="region of interest" description="Disordered" evidence="8">
    <location>
        <begin position="1"/>
        <end position="118"/>
    </location>
</feature>
<evidence type="ECO:0000313" key="12">
    <source>
        <dbReference type="Proteomes" id="UP001161757"/>
    </source>
</evidence>
<name>A0AAN6EZK7_EXODE</name>
<evidence type="ECO:0000256" key="4">
    <source>
        <dbReference type="ARBA" id="ARBA00023172"/>
    </source>
</evidence>
<dbReference type="InterPro" id="IPR014854">
    <property type="entry name" value="Nse4_C"/>
</dbReference>
<dbReference type="PANTHER" id="PTHR16140">
    <property type="entry name" value="NON-STRUCTURAL MAINTENANCE OF CHROMOSOMES ELEMENT 4"/>
    <property type="match status" value="1"/>
</dbReference>
<feature type="compositionally biased region" description="Polar residues" evidence="8">
    <location>
        <begin position="1"/>
        <end position="25"/>
    </location>
</feature>
<reference evidence="11" key="1">
    <citation type="submission" date="2023-01" db="EMBL/GenBank/DDBJ databases">
        <title>Exophiala dermititidis isolated from Cystic Fibrosis Patient.</title>
        <authorList>
            <person name="Kurbessoian T."/>
            <person name="Crocker A."/>
            <person name="Murante D."/>
            <person name="Hogan D.A."/>
            <person name="Stajich J.E."/>
        </authorList>
    </citation>
    <scope>NUCLEOTIDE SEQUENCE</scope>
    <source>
        <strain evidence="11">Ex8</strain>
    </source>
</reference>
<feature type="region of interest" description="Disordered" evidence="8">
    <location>
        <begin position="217"/>
        <end position="241"/>
    </location>
</feature>
<feature type="compositionally biased region" description="Polar residues" evidence="8">
    <location>
        <begin position="32"/>
        <end position="43"/>
    </location>
</feature>
<evidence type="ECO:0000256" key="2">
    <source>
        <dbReference type="ARBA" id="ARBA00008997"/>
    </source>
</evidence>
<organism evidence="11 12">
    <name type="scientific">Exophiala dermatitidis</name>
    <name type="common">Black yeast-like fungus</name>
    <name type="synonym">Wangiella dermatitidis</name>
    <dbReference type="NCBI Taxonomy" id="5970"/>
    <lineage>
        <taxon>Eukaryota</taxon>
        <taxon>Fungi</taxon>
        <taxon>Dikarya</taxon>
        <taxon>Ascomycota</taxon>
        <taxon>Pezizomycotina</taxon>
        <taxon>Eurotiomycetes</taxon>
        <taxon>Chaetothyriomycetidae</taxon>
        <taxon>Chaetothyriales</taxon>
        <taxon>Herpotrichiellaceae</taxon>
        <taxon>Exophiala</taxon>
    </lineage>
</organism>
<proteinExistence type="inferred from homology"/>
<protein>
    <recommendedName>
        <fullName evidence="7">Non-structural maintenance of chromosomes element 4</fullName>
    </recommendedName>
</protein>
<dbReference type="GO" id="GO:0005634">
    <property type="term" value="C:nucleus"/>
    <property type="evidence" value="ECO:0007669"/>
    <property type="project" value="UniProtKB-SubCell"/>
</dbReference>
<dbReference type="Pfam" id="PF08743">
    <property type="entry name" value="Nse4_C"/>
    <property type="match status" value="1"/>
</dbReference>
<dbReference type="GO" id="GO:0030915">
    <property type="term" value="C:Smc5-Smc6 complex"/>
    <property type="evidence" value="ECO:0007669"/>
    <property type="project" value="UniProtKB-UniRule"/>
</dbReference>
<sequence>MARLNTQIASSESETESQILSSSPSRAAVPRTSETPPSPTLASDSDKENQNRGLSLTSKGKGKRTSAAAAIMPESERRAGTGAHSSSQHTSKRRRVSSGEDVSHTQKQFYDPEQNPEERRLVRKGLRSLFARLHDSKTEYLRPDSKGLEETLREADELYKNVKQTSEATIDSRLLVETADLSYRKINNLTLGDGSLGIDVDDFVTKCIGFMRLGDESDSIAQSQQPPSGTQSLTQTQRRRRSRHAAAAELEDVEDEIGDTLNWEYLGRNACFLYNSRPCLTGFLLGPLSVQKKTRQQTQRKAREARTDATQAVRPVELGDEDLAKQESVNLTVICTAIARLLQHTQETGMANVEKEYDEYNASNGDDEDAELSEDQIRAILKQHRMADNGCVPLFDFCINPRSFGQSVENLFYVSFLIKEGKVGLDFDSTGQPTLGIAATRTVAERQERPKNQAVFTLDFDVWEDIVATFDIEESIIPHRVEETYDDGIMNETTAAGGNGDDVDLLDLDRTQAARRRGDDGEEEVSDACS</sequence>
<evidence type="ECO:0000256" key="3">
    <source>
        <dbReference type="ARBA" id="ARBA00022763"/>
    </source>
</evidence>